<reference evidence="1 2" key="1">
    <citation type="submission" date="2017-03" db="EMBL/GenBank/DDBJ databases">
        <authorList>
            <person name="Afonso C.L."/>
            <person name="Miller P.J."/>
            <person name="Scott M.A."/>
            <person name="Spackman E."/>
            <person name="Goraichik I."/>
            <person name="Dimitrov K.M."/>
            <person name="Suarez D.L."/>
            <person name="Swayne D.E."/>
        </authorList>
    </citation>
    <scope>NUCLEOTIDE SEQUENCE [LARGE SCALE GENOMIC DNA]</scope>
    <source>
        <strain evidence="1 2">CECT 7745</strain>
    </source>
</reference>
<dbReference type="Proteomes" id="UP000193224">
    <property type="component" value="Unassembled WGS sequence"/>
</dbReference>
<dbReference type="AlphaFoldDB" id="A0A1X7BSV8"/>
<sequence>MLWKDVCQIFEADGSLRDVIVHETSVSDWDRLLSLSLSLGNVFYERDGENAVLPASAARMLGDPEHSHCMKVDLGGPVANAHFYTSEEIELDLDPSEIASQAALNKVLGFCSKLSLALERDMAITEESSPEEALLVYSFQKRSWQIATH</sequence>
<evidence type="ECO:0000313" key="2">
    <source>
        <dbReference type="Proteomes" id="UP000193224"/>
    </source>
</evidence>
<evidence type="ECO:0000313" key="1">
    <source>
        <dbReference type="EMBL" id="SMC12685.1"/>
    </source>
</evidence>
<gene>
    <name evidence="1" type="ORF">ROA7745_02514</name>
</gene>
<proteinExistence type="predicted"/>
<dbReference type="EMBL" id="FWXB01000009">
    <property type="protein sequence ID" value="SMC12685.1"/>
    <property type="molecule type" value="Genomic_DNA"/>
</dbReference>
<dbReference type="OrthoDB" id="7875217at2"/>
<accession>A0A1X7BSV8</accession>
<dbReference type="RefSeq" id="WP_085800640.1">
    <property type="nucleotide sequence ID" value="NZ_FWXB01000009.1"/>
</dbReference>
<protein>
    <submittedName>
        <fullName evidence="1">Uncharacterized protein</fullName>
    </submittedName>
</protein>
<organism evidence="1 2">
    <name type="scientific">Roseovarius aestuarii</name>
    <dbReference type="NCBI Taxonomy" id="475083"/>
    <lineage>
        <taxon>Bacteria</taxon>
        <taxon>Pseudomonadati</taxon>
        <taxon>Pseudomonadota</taxon>
        <taxon>Alphaproteobacteria</taxon>
        <taxon>Rhodobacterales</taxon>
        <taxon>Roseobacteraceae</taxon>
        <taxon>Roseovarius</taxon>
    </lineage>
</organism>
<keyword evidence="2" id="KW-1185">Reference proteome</keyword>
<name>A0A1X7BSV8_9RHOB</name>